<dbReference type="Proteomes" id="UP000698173">
    <property type="component" value="Unassembled WGS sequence"/>
</dbReference>
<feature type="domain" description="ABC-type glycine betaine transport system substrate-binding" evidence="5">
    <location>
        <begin position="198"/>
        <end position="298"/>
    </location>
</feature>
<evidence type="ECO:0000313" key="7">
    <source>
        <dbReference type="Proteomes" id="UP000698173"/>
    </source>
</evidence>
<reference evidence="6" key="1">
    <citation type="journal article" date="2021" name="PeerJ">
        <title>Extensive microbial diversity within the chicken gut microbiome revealed by metagenomics and culture.</title>
        <authorList>
            <person name="Gilroy R."/>
            <person name="Ravi A."/>
            <person name="Getino M."/>
            <person name="Pursley I."/>
            <person name="Horton D.L."/>
            <person name="Alikhan N.F."/>
            <person name="Baker D."/>
            <person name="Gharbi K."/>
            <person name="Hall N."/>
            <person name="Watson M."/>
            <person name="Adriaenssens E.M."/>
            <person name="Foster-Nyarko E."/>
            <person name="Jarju S."/>
            <person name="Secka A."/>
            <person name="Antonio M."/>
            <person name="Oren A."/>
            <person name="Chaudhuri R.R."/>
            <person name="La Ragione R."/>
            <person name="Hildebrand F."/>
            <person name="Pallen M.J."/>
        </authorList>
    </citation>
    <scope>NUCLEOTIDE SEQUENCE</scope>
    <source>
        <strain evidence="6">CHK171-7178</strain>
    </source>
</reference>
<proteinExistence type="predicted"/>
<feature type="domain" description="ABC-type glycine betaine transport system substrate-binding" evidence="5">
    <location>
        <begin position="35"/>
        <end position="178"/>
    </location>
</feature>
<dbReference type="PANTHER" id="PTHR47737:SF1">
    <property type="entry name" value="GLYCINE BETAINE_PROLINE BETAINE TRANSPORT SYSTEM PERMEASE PROTEIN PROW"/>
    <property type="match status" value="1"/>
</dbReference>
<protein>
    <submittedName>
        <fullName evidence="6">Glycine/betaine ABC transporter</fullName>
    </submittedName>
</protein>
<comment type="subcellular location">
    <subcellularLocation>
        <location evidence="1">Cell membrane</location>
    </subcellularLocation>
</comment>
<sequence length="299" mass="32511">MRFLEKVGGLIAIVLLAVVLTACGSNAGKAVTDKEKSIGESLDYQIIGIDPGAAIMTTTEKVIEEYGLKDYKLISGTGATMTAALKKAYDKEQPIVVIGWTPHWKFAKFDLNFLDDPKGLYGGEEQIRTIGRLGLADDLPEAHQILSQFKWTEADMGEVMKAIQEGEKEAVAAQSWIDANADKVAQWTAGVDKVNGDKIKLVYVAWDSEIASHNVMKLVLEDMGHKVTLMQVESGPLWTAVADGSADASLAAWLPLTAKTYADKFEGEFEELGVNMEGVKVGLVVPKYMGITKIEDLNN</sequence>
<dbReference type="EMBL" id="DYWT01000132">
    <property type="protein sequence ID" value="HJF31709.1"/>
    <property type="molecule type" value="Genomic_DNA"/>
</dbReference>
<dbReference type="SUPFAM" id="SSF53850">
    <property type="entry name" value="Periplasmic binding protein-like II"/>
    <property type="match status" value="2"/>
</dbReference>
<evidence type="ECO:0000313" key="6">
    <source>
        <dbReference type="EMBL" id="HJF31709.1"/>
    </source>
</evidence>
<reference evidence="6" key="2">
    <citation type="submission" date="2021-09" db="EMBL/GenBank/DDBJ databases">
        <authorList>
            <person name="Gilroy R."/>
        </authorList>
    </citation>
    <scope>NUCLEOTIDE SEQUENCE</scope>
    <source>
        <strain evidence="6">CHK171-7178</strain>
    </source>
</reference>
<dbReference type="GO" id="GO:0015226">
    <property type="term" value="F:carnitine transmembrane transporter activity"/>
    <property type="evidence" value="ECO:0007669"/>
    <property type="project" value="TreeGrafter"/>
</dbReference>
<gene>
    <name evidence="6" type="ORF">K8V56_08015</name>
</gene>
<accession>A0A921KE91</accession>
<dbReference type="PANTHER" id="PTHR47737">
    <property type="entry name" value="GLYCINE BETAINE/PROLINE BETAINE TRANSPORT SYSTEM PERMEASE PROTEIN PROW"/>
    <property type="match status" value="1"/>
</dbReference>
<evidence type="ECO:0000256" key="3">
    <source>
        <dbReference type="ARBA" id="ARBA00022475"/>
    </source>
</evidence>
<dbReference type="Pfam" id="PF04069">
    <property type="entry name" value="OpuAC"/>
    <property type="match status" value="2"/>
</dbReference>
<organism evidence="6 7">
    <name type="scientific">Sporosarcina psychrophila</name>
    <name type="common">Bacillus psychrophilus</name>
    <dbReference type="NCBI Taxonomy" id="1476"/>
    <lineage>
        <taxon>Bacteria</taxon>
        <taxon>Bacillati</taxon>
        <taxon>Bacillota</taxon>
        <taxon>Bacilli</taxon>
        <taxon>Bacillales</taxon>
        <taxon>Caryophanaceae</taxon>
        <taxon>Sporosarcina</taxon>
    </lineage>
</organism>
<keyword evidence="2" id="KW-0813">Transport</keyword>
<keyword evidence="3" id="KW-1003">Cell membrane</keyword>
<name>A0A921KE91_SPOPS</name>
<dbReference type="InterPro" id="IPR007210">
    <property type="entry name" value="ABC_Gly_betaine_transp_sub-bd"/>
</dbReference>
<evidence type="ECO:0000259" key="5">
    <source>
        <dbReference type="Pfam" id="PF04069"/>
    </source>
</evidence>
<keyword evidence="4" id="KW-0472">Membrane</keyword>
<dbReference type="GO" id="GO:0005275">
    <property type="term" value="F:amine transmembrane transporter activity"/>
    <property type="evidence" value="ECO:0007669"/>
    <property type="project" value="TreeGrafter"/>
</dbReference>
<evidence type="ECO:0000256" key="2">
    <source>
        <dbReference type="ARBA" id="ARBA00022448"/>
    </source>
</evidence>
<evidence type="ECO:0000256" key="1">
    <source>
        <dbReference type="ARBA" id="ARBA00004236"/>
    </source>
</evidence>
<evidence type="ECO:0000256" key="4">
    <source>
        <dbReference type="ARBA" id="ARBA00023136"/>
    </source>
</evidence>
<dbReference type="GO" id="GO:0031460">
    <property type="term" value="P:glycine betaine transport"/>
    <property type="evidence" value="ECO:0007669"/>
    <property type="project" value="TreeGrafter"/>
</dbReference>
<comment type="caution">
    <text evidence="6">The sequence shown here is derived from an EMBL/GenBank/DDBJ whole genome shotgun (WGS) entry which is preliminary data.</text>
</comment>
<dbReference type="Gene3D" id="3.10.105.10">
    <property type="entry name" value="Dipeptide-binding Protein, Domain 3"/>
    <property type="match status" value="1"/>
</dbReference>
<dbReference type="GO" id="GO:0043190">
    <property type="term" value="C:ATP-binding cassette (ABC) transporter complex"/>
    <property type="evidence" value="ECO:0007669"/>
    <property type="project" value="InterPro"/>
</dbReference>
<dbReference type="PROSITE" id="PS51257">
    <property type="entry name" value="PROKAR_LIPOPROTEIN"/>
    <property type="match status" value="1"/>
</dbReference>
<dbReference type="GO" id="GO:0015871">
    <property type="term" value="P:choline transport"/>
    <property type="evidence" value="ECO:0007669"/>
    <property type="project" value="TreeGrafter"/>
</dbReference>
<dbReference type="AlphaFoldDB" id="A0A921KE91"/>
<dbReference type="Gene3D" id="3.40.190.100">
    <property type="entry name" value="Glycine betaine-binding periplasmic protein, domain 2"/>
    <property type="match status" value="1"/>
</dbReference>